<comment type="caution">
    <text evidence="1">The sequence shown here is derived from an EMBL/GenBank/DDBJ whole genome shotgun (WGS) entry which is preliminary data.</text>
</comment>
<accession>A0A0P8YWL4</accession>
<dbReference type="RefSeq" id="WP_054875312.1">
    <property type="nucleotide sequence ID" value="NZ_LKET01000032.1"/>
</dbReference>
<sequence length="186" mass="21361">MDFGVIILFIIFSIVGSMIKESKKQANENRNKEAPDNIFKTEINPEVPKKTVIYGNNRDNFNTGTGSNKMKRKYELKDLIEDSMTEFKSLLEEGKAIRNTVNKNTKYVKKEALPKAEEVFSVKEENQRIYVPLQSQTENKHAASALTFNSEIPKVYESYDELILDEERLLNGIILAEVLGPPRCRR</sequence>
<evidence type="ECO:0000313" key="2">
    <source>
        <dbReference type="Proteomes" id="UP000050326"/>
    </source>
</evidence>
<dbReference type="PATRIC" id="fig|36849.3.peg.2406"/>
<gene>
    <name evidence="1" type="ORF">OXPF_22820</name>
</gene>
<protein>
    <submittedName>
        <fullName evidence="1">Uncharacterized protein</fullName>
    </submittedName>
</protein>
<keyword evidence="2" id="KW-1185">Reference proteome</keyword>
<dbReference type="STRING" id="36849.OXPF_22820"/>
<dbReference type="Proteomes" id="UP000050326">
    <property type="component" value="Unassembled WGS sequence"/>
</dbReference>
<dbReference type="EMBL" id="LKET01000032">
    <property type="protein sequence ID" value="KPU44115.1"/>
    <property type="molecule type" value="Genomic_DNA"/>
</dbReference>
<dbReference type="AlphaFoldDB" id="A0A0P8YWL4"/>
<name>A0A0P8YWL4_9CLOT</name>
<proteinExistence type="predicted"/>
<organism evidence="1 2">
    <name type="scientific">Oxobacter pfennigii</name>
    <dbReference type="NCBI Taxonomy" id="36849"/>
    <lineage>
        <taxon>Bacteria</taxon>
        <taxon>Bacillati</taxon>
        <taxon>Bacillota</taxon>
        <taxon>Clostridia</taxon>
        <taxon>Eubacteriales</taxon>
        <taxon>Clostridiaceae</taxon>
        <taxon>Oxobacter</taxon>
    </lineage>
</organism>
<dbReference type="OrthoDB" id="1798639at2"/>
<reference evidence="1 2" key="1">
    <citation type="submission" date="2015-09" db="EMBL/GenBank/DDBJ databases">
        <title>Genome sequence of Oxobacter pfennigii DSM 3222.</title>
        <authorList>
            <person name="Poehlein A."/>
            <person name="Bengelsdorf F.R."/>
            <person name="Schiel-Bengelsdorf B."/>
            <person name="Duerre P."/>
            <person name="Daniel R."/>
        </authorList>
    </citation>
    <scope>NUCLEOTIDE SEQUENCE [LARGE SCALE GENOMIC DNA]</scope>
    <source>
        <strain evidence="1 2">DSM 3222</strain>
    </source>
</reference>
<evidence type="ECO:0000313" key="1">
    <source>
        <dbReference type="EMBL" id="KPU44115.1"/>
    </source>
</evidence>